<evidence type="ECO:0000256" key="5">
    <source>
        <dbReference type="ARBA" id="ARBA00022694"/>
    </source>
</evidence>
<reference evidence="12 13" key="1">
    <citation type="submission" date="2018-07" db="EMBL/GenBank/DDBJ databases">
        <title>Genome sequence of Nitratireductor thuwali#1536.</title>
        <authorList>
            <person name="Michoud G."/>
            <person name="Merlino G."/>
            <person name="Sefrji F.O."/>
            <person name="Daffonchio D."/>
        </authorList>
    </citation>
    <scope>NUCLEOTIDE SEQUENCE [LARGE SCALE GENOMIC DNA]</scope>
    <source>
        <strain evidence="13">Nit1536</strain>
    </source>
</reference>
<keyword evidence="13" id="KW-1185">Reference proteome</keyword>
<dbReference type="SUPFAM" id="SSF56112">
    <property type="entry name" value="Protein kinase-like (PK-like)"/>
    <property type="match status" value="1"/>
</dbReference>
<dbReference type="NCBIfam" id="TIGR00150">
    <property type="entry name" value="T6A_YjeE"/>
    <property type="match status" value="1"/>
</dbReference>
<keyword evidence="6" id="KW-0479">Metal-binding</keyword>
<evidence type="ECO:0000256" key="4">
    <source>
        <dbReference type="ARBA" id="ARBA00022490"/>
    </source>
</evidence>
<sequence>MTPSFLSLHLADEDATERFGEDLAIALRPGDLVALEGDLGMGKTALARAVIRALADDRALEVPSPTFTLVQAYGLRSPVHHFDLYRLSAPEELEELGLPEALAEGVALVEWPERAEQAMAGAIRLRLTEKGEGREVRIEGPDDALARIRHSLAVRAFIDGAGFAGARRTFLLGDASIRAYETVKPPSGPPLILMDAPERHDEPAVRDGLPYSRIAHLAQNVTAFVGVANALRVEGFCAPRIHAQALDDGLLLIEHLGSGRFLGDSDRPVAARYEAASRLLAALHERHWPSAFPVDDHRTYEPPAYDREALSIETDLCLDWYMPFALGRPADAGQVAEFKDIWFALFNRLSAAEQSLVLRDFHSPNIVWREDRDGFDRLGLIDVQDAVFGPAAYDAAALAFDARVSIPADIRELVVETYCAARGPGFDRGAFEEAYAITAAQRNTKLLGTFTRLAHRDGKPGYLGHLPRIRGYLRQVVQHPGLARLRQFYEDHRLLEGEAE</sequence>
<dbReference type="InterPro" id="IPR011009">
    <property type="entry name" value="Kinase-like_dom_sf"/>
</dbReference>
<keyword evidence="4" id="KW-0963">Cytoplasm</keyword>
<evidence type="ECO:0000256" key="8">
    <source>
        <dbReference type="ARBA" id="ARBA00022840"/>
    </source>
</evidence>
<accession>A0ABY5MJM9</accession>
<dbReference type="PANTHER" id="PTHR33540">
    <property type="entry name" value="TRNA THREONYLCARBAMOYLADENOSINE BIOSYNTHESIS PROTEIN TSAE"/>
    <property type="match status" value="1"/>
</dbReference>
<dbReference type="InterPro" id="IPR002575">
    <property type="entry name" value="Aminoglycoside_PTrfase"/>
</dbReference>
<dbReference type="Gene3D" id="3.30.200.20">
    <property type="entry name" value="Phosphorylase Kinase, domain 1"/>
    <property type="match status" value="1"/>
</dbReference>
<dbReference type="Pfam" id="PF02367">
    <property type="entry name" value="TsaE"/>
    <property type="match status" value="1"/>
</dbReference>
<keyword evidence="8" id="KW-0067">ATP-binding</keyword>
<keyword evidence="7" id="KW-0547">Nucleotide-binding</keyword>
<proteinExistence type="inferred from homology"/>
<feature type="domain" description="Aminoglycoside phosphotransferase" evidence="11">
    <location>
        <begin position="171"/>
        <end position="430"/>
    </location>
</feature>
<comment type="subcellular location">
    <subcellularLocation>
        <location evidence="1">Cytoplasm</location>
    </subcellularLocation>
</comment>
<evidence type="ECO:0000256" key="2">
    <source>
        <dbReference type="ARBA" id="ARBA00007599"/>
    </source>
</evidence>
<dbReference type="PANTHER" id="PTHR33540:SF2">
    <property type="entry name" value="TRNA THREONYLCARBAMOYLADENOSINE BIOSYNTHESIS PROTEIN TSAE"/>
    <property type="match status" value="1"/>
</dbReference>
<dbReference type="Proteomes" id="UP001342418">
    <property type="component" value="Chromosome"/>
</dbReference>
<evidence type="ECO:0000256" key="6">
    <source>
        <dbReference type="ARBA" id="ARBA00022723"/>
    </source>
</evidence>
<dbReference type="Pfam" id="PF01636">
    <property type="entry name" value="APH"/>
    <property type="match status" value="1"/>
</dbReference>
<evidence type="ECO:0000256" key="1">
    <source>
        <dbReference type="ARBA" id="ARBA00004496"/>
    </source>
</evidence>
<dbReference type="EMBL" id="CP030941">
    <property type="protein sequence ID" value="UUP17612.1"/>
    <property type="molecule type" value="Genomic_DNA"/>
</dbReference>
<evidence type="ECO:0000259" key="11">
    <source>
        <dbReference type="Pfam" id="PF01636"/>
    </source>
</evidence>
<keyword evidence="9" id="KW-0460">Magnesium</keyword>
<dbReference type="PIRSF" id="PIRSF036599">
    <property type="entry name" value="AtpPhos"/>
    <property type="match status" value="1"/>
</dbReference>
<gene>
    <name evidence="12" type="primary">tsaE</name>
    <name evidence="12" type="ORF">NTH_02082</name>
</gene>
<dbReference type="InterPro" id="IPR027417">
    <property type="entry name" value="P-loop_NTPase"/>
</dbReference>
<dbReference type="RefSeq" id="WP_338529926.1">
    <property type="nucleotide sequence ID" value="NZ_CP030941.1"/>
</dbReference>
<dbReference type="Gene3D" id="3.90.1200.10">
    <property type="match status" value="1"/>
</dbReference>
<dbReference type="SUPFAM" id="SSF52540">
    <property type="entry name" value="P-loop containing nucleoside triphosphate hydrolases"/>
    <property type="match status" value="1"/>
</dbReference>
<comment type="similarity">
    <text evidence="2">Belongs to the TsaE family.</text>
</comment>
<evidence type="ECO:0000256" key="7">
    <source>
        <dbReference type="ARBA" id="ARBA00022741"/>
    </source>
</evidence>
<evidence type="ECO:0000256" key="3">
    <source>
        <dbReference type="ARBA" id="ARBA00019010"/>
    </source>
</evidence>
<dbReference type="Gene3D" id="3.40.50.300">
    <property type="entry name" value="P-loop containing nucleotide triphosphate hydrolases"/>
    <property type="match status" value="1"/>
</dbReference>
<organism evidence="12 13">
    <name type="scientific">Nitratireductor thuwali</name>
    <dbReference type="NCBI Taxonomy" id="2267699"/>
    <lineage>
        <taxon>Bacteria</taxon>
        <taxon>Pseudomonadati</taxon>
        <taxon>Pseudomonadota</taxon>
        <taxon>Alphaproteobacteria</taxon>
        <taxon>Hyphomicrobiales</taxon>
        <taxon>Phyllobacteriaceae</taxon>
        <taxon>Nitratireductor</taxon>
    </lineage>
</organism>
<evidence type="ECO:0000313" key="13">
    <source>
        <dbReference type="Proteomes" id="UP001342418"/>
    </source>
</evidence>
<dbReference type="InterPro" id="IPR012180">
    <property type="entry name" value="Bifunc_ATPase/PTrfase"/>
</dbReference>
<name>A0ABY5MJM9_9HYPH</name>
<protein>
    <recommendedName>
        <fullName evidence="3">tRNA threonylcarbamoyladenosine biosynthesis protein TsaE</fullName>
    </recommendedName>
    <alternativeName>
        <fullName evidence="10">t(6)A37 threonylcarbamoyladenosine biosynthesis protein TsaE</fullName>
    </alternativeName>
</protein>
<dbReference type="InterPro" id="IPR003442">
    <property type="entry name" value="T6A_TsaE"/>
</dbReference>
<evidence type="ECO:0000256" key="10">
    <source>
        <dbReference type="ARBA" id="ARBA00032441"/>
    </source>
</evidence>
<evidence type="ECO:0000256" key="9">
    <source>
        <dbReference type="ARBA" id="ARBA00022842"/>
    </source>
</evidence>
<keyword evidence="5" id="KW-0819">tRNA processing</keyword>
<evidence type="ECO:0000313" key="12">
    <source>
        <dbReference type="EMBL" id="UUP17612.1"/>
    </source>
</evidence>